<reference evidence="12 13" key="1">
    <citation type="submission" date="2018-06" db="EMBL/GenBank/DDBJ databases">
        <authorList>
            <consortium name="Pathogen Informatics"/>
            <person name="Doyle S."/>
        </authorList>
    </citation>
    <scope>NUCLEOTIDE SEQUENCE [LARGE SCALE GENOMIC DNA]</scope>
    <source>
        <strain evidence="12 13">NCTC12877</strain>
    </source>
</reference>
<feature type="domain" description="ABC-2 type transporter transmembrane" evidence="11">
    <location>
        <begin position="21"/>
        <end position="203"/>
    </location>
</feature>
<name>A0A378QXI8_9GAMM</name>
<sequence length="214" mass="24811">MTEMGGFRSFMYSFRIQLRVIYALLMREIITRYGRHNIGFLWLFVEPMIFIGLVALFWQMVRASNLGQNMLIIPYSVVLCWRNSVSRTTKTIESNSGLLYHRNVTIIDVFLARIFLEVFGATVSLLVLSVLFFVAGLMPMPDDFLYMVFGWVLMVWFAIGLSFVMGALTEMSEVINRLWSAFSIIMFPLSGVAFLCIGYQKWQGSLCYIFRWCI</sequence>
<dbReference type="PRINTS" id="PR00164">
    <property type="entry name" value="ABC2TRNSPORT"/>
</dbReference>
<feature type="transmembrane region" description="Helical" evidence="10">
    <location>
        <begin position="110"/>
        <end position="137"/>
    </location>
</feature>
<evidence type="ECO:0000256" key="1">
    <source>
        <dbReference type="ARBA" id="ARBA00004651"/>
    </source>
</evidence>
<accession>A0A378QXI8</accession>
<feature type="transmembrane region" description="Helical" evidence="10">
    <location>
        <begin position="144"/>
        <end position="166"/>
    </location>
</feature>
<dbReference type="InterPro" id="IPR013525">
    <property type="entry name" value="ABC2_TM"/>
</dbReference>
<gene>
    <name evidence="12" type="primary">kpsM_1</name>
    <name evidence="12" type="ORF">NCTC12877_00734</name>
</gene>
<evidence type="ECO:0000256" key="7">
    <source>
        <dbReference type="ARBA" id="ARBA00022989"/>
    </source>
</evidence>
<feature type="transmembrane region" description="Helical" evidence="10">
    <location>
        <begin position="38"/>
        <end position="61"/>
    </location>
</feature>
<evidence type="ECO:0000256" key="5">
    <source>
        <dbReference type="ARBA" id="ARBA00022597"/>
    </source>
</evidence>
<evidence type="ECO:0000256" key="10">
    <source>
        <dbReference type="SAM" id="Phobius"/>
    </source>
</evidence>
<comment type="subcellular location">
    <subcellularLocation>
        <location evidence="1">Cell membrane</location>
        <topology evidence="1">Multi-pass membrane protein</topology>
    </subcellularLocation>
</comment>
<evidence type="ECO:0000256" key="8">
    <source>
        <dbReference type="ARBA" id="ARBA00023047"/>
    </source>
</evidence>
<keyword evidence="4" id="KW-1003">Cell membrane</keyword>
<evidence type="ECO:0000259" key="11">
    <source>
        <dbReference type="Pfam" id="PF01061"/>
    </source>
</evidence>
<keyword evidence="3" id="KW-0813">Transport</keyword>
<organism evidence="12 13">
    <name type="scientific">Moraxella caprae</name>
    <dbReference type="NCBI Taxonomy" id="90240"/>
    <lineage>
        <taxon>Bacteria</taxon>
        <taxon>Pseudomonadati</taxon>
        <taxon>Pseudomonadota</taxon>
        <taxon>Gammaproteobacteria</taxon>
        <taxon>Moraxellales</taxon>
        <taxon>Moraxellaceae</taxon>
        <taxon>Moraxella</taxon>
    </lineage>
</organism>
<dbReference type="GO" id="GO:0140359">
    <property type="term" value="F:ABC-type transporter activity"/>
    <property type="evidence" value="ECO:0007669"/>
    <property type="project" value="InterPro"/>
</dbReference>
<keyword evidence="7 10" id="KW-1133">Transmembrane helix</keyword>
<dbReference type="Proteomes" id="UP000254065">
    <property type="component" value="Unassembled WGS sequence"/>
</dbReference>
<evidence type="ECO:0000256" key="3">
    <source>
        <dbReference type="ARBA" id="ARBA00022448"/>
    </source>
</evidence>
<evidence type="ECO:0000313" key="12">
    <source>
        <dbReference type="EMBL" id="STZ07756.1"/>
    </source>
</evidence>
<evidence type="ECO:0000256" key="9">
    <source>
        <dbReference type="ARBA" id="ARBA00023136"/>
    </source>
</evidence>
<dbReference type="InterPro" id="IPR000412">
    <property type="entry name" value="ABC_2_transport"/>
</dbReference>
<dbReference type="GO" id="GO:0015774">
    <property type="term" value="P:polysaccharide transport"/>
    <property type="evidence" value="ECO:0007669"/>
    <property type="project" value="UniProtKB-KW"/>
</dbReference>
<dbReference type="GO" id="GO:0043190">
    <property type="term" value="C:ATP-binding cassette (ABC) transporter complex"/>
    <property type="evidence" value="ECO:0007669"/>
    <property type="project" value="InterPro"/>
</dbReference>
<dbReference type="GO" id="GO:0015920">
    <property type="term" value="P:lipopolysaccharide transport"/>
    <property type="evidence" value="ECO:0007669"/>
    <property type="project" value="TreeGrafter"/>
</dbReference>
<protein>
    <submittedName>
        <fullName evidence="12">Polysialic acid transport protein kpsM</fullName>
    </submittedName>
</protein>
<keyword evidence="5" id="KW-0762">Sugar transport</keyword>
<keyword evidence="9 10" id="KW-0472">Membrane</keyword>
<evidence type="ECO:0000256" key="2">
    <source>
        <dbReference type="ARBA" id="ARBA00007783"/>
    </source>
</evidence>
<dbReference type="EMBL" id="UGQB01000004">
    <property type="protein sequence ID" value="STZ07756.1"/>
    <property type="molecule type" value="Genomic_DNA"/>
</dbReference>
<comment type="similarity">
    <text evidence="2">Belongs to the ABC-2 integral membrane protein family.</text>
</comment>
<feature type="transmembrane region" description="Helical" evidence="10">
    <location>
        <begin position="178"/>
        <end position="199"/>
    </location>
</feature>
<dbReference type="Pfam" id="PF01061">
    <property type="entry name" value="ABC2_membrane"/>
    <property type="match status" value="1"/>
</dbReference>
<keyword evidence="13" id="KW-1185">Reference proteome</keyword>
<evidence type="ECO:0000313" key="13">
    <source>
        <dbReference type="Proteomes" id="UP000254065"/>
    </source>
</evidence>
<proteinExistence type="inferred from homology"/>
<dbReference type="AlphaFoldDB" id="A0A378QXI8"/>
<dbReference type="STRING" id="1122244.GCA_000426885_02526"/>
<keyword evidence="8" id="KW-0625">Polysaccharide transport</keyword>
<keyword evidence="6 10" id="KW-0812">Transmembrane</keyword>
<evidence type="ECO:0000256" key="4">
    <source>
        <dbReference type="ARBA" id="ARBA00022475"/>
    </source>
</evidence>
<dbReference type="PANTHER" id="PTHR30413:SF10">
    <property type="entry name" value="CAPSULE POLYSACCHARIDE EXPORT INNER-MEMBRANE PROTEIN CTRC"/>
    <property type="match status" value="1"/>
</dbReference>
<evidence type="ECO:0000256" key="6">
    <source>
        <dbReference type="ARBA" id="ARBA00022692"/>
    </source>
</evidence>
<dbReference type="PANTHER" id="PTHR30413">
    <property type="entry name" value="INNER MEMBRANE TRANSPORT PERMEASE"/>
    <property type="match status" value="1"/>
</dbReference>
<dbReference type="RefSeq" id="WP_208854386.1">
    <property type="nucleotide sequence ID" value="NZ_UGQB01000004.1"/>
</dbReference>